<reference evidence="1 2" key="1">
    <citation type="submission" date="2023-12" db="EMBL/GenBank/DDBJ databases">
        <title>Genome comparison identifies genes involved in endophytic behavior of Lysinibacillus irui and provides insights into its role as a plant-growth promoting bacterium.</title>
        <authorList>
            <person name="Hilario S."/>
            <person name="Matos I."/>
            <person name="Goncalves M.F.M."/>
            <person name="Pardo C.A."/>
            <person name="Santos M.J."/>
        </authorList>
    </citation>
    <scope>NUCLEOTIDE SEQUENCE [LARGE SCALE GENOMIC DNA]</scope>
    <source>
        <strain evidence="1 2">B3</strain>
    </source>
</reference>
<proteinExistence type="predicted"/>
<evidence type="ECO:0008006" key="3">
    <source>
        <dbReference type="Google" id="ProtNLM"/>
    </source>
</evidence>
<accession>A0ABU5NJD2</accession>
<evidence type="ECO:0000313" key="2">
    <source>
        <dbReference type="Proteomes" id="UP001289615"/>
    </source>
</evidence>
<dbReference type="RefSeq" id="WP_322611169.1">
    <property type="nucleotide sequence ID" value="NZ_JAXLNX010000006.1"/>
</dbReference>
<protein>
    <recommendedName>
        <fullName evidence="3">Phage gp6-like head-tail connector protein</fullName>
    </recommendedName>
</protein>
<name>A0ABU5NJD2_9BACI</name>
<gene>
    <name evidence="1" type="ORF">U6C28_07515</name>
</gene>
<organism evidence="1 2">
    <name type="scientific">Lysinibacillus irui</name>
    <dbReference type="NCBI Taxonomy" id="2998077"/>
    <lineage>
        <taxon>Bacteria</taxon>
        <taxon>Bacillati</taxon>
        <taxon>Bacillota</taxon>
        <taxon>Bacilli</taxon>
        <taxon>Bacillales</taxon>
        <taxon>Bacillaceae</taxon>
        <taxon>Lysinibacillus</taxon>
    </lineage>
</organism>
<sequence>MAYATIDELLDYLHLTNTDVPSDIERLLARASELLDYATRNRLIASEIARDATCAQVEYWLTMDESTDILGNIKSFSIKSFSVDYGNKGIPSLAPRAKRILLRTGLLYKGVGVR</sequence>
<comment type="caution">
    <text evidence="1">The sequence shown here is derived from an EMBL/GenBank/DDBJ whole genome shotgun (WGS) entry which is preliminary data.</text>
</comment>
<evidence type="ECO:0000313" key="1">
    <source>
        <dbReference type="EMBL" id="MEA0976147.1"/>
    </source>
</evidence>
<dbReference type="EMBL" id="JAXUIA010000003">
    <property type="protein sequence ID" value="MEA0976147.1"/>
    <property type="molecule type" value="Genomic_DNA"/>
</dbReference>
<keyword evidence="2" id="KW-1185">Reference proteome</keyword>
<dbReference type="Proteomes" id="UP001289615">
    <property type="component" value="Unassembled WGS sequence"/>
</dbReference>